<gene>
    <name evidence="5" type="ORF">AVL55_02185</name>
</gene>
<dbReference type="PIRSF" id="PIRSF005902">
    <property type="entry name" value="DNase_TatD"/>
    <property type="match status" value="1"/>
</dbReference>
<evidence type="ECO:0000256" key="1">
    <source>
        <dbReference type="ARBA" id="ARBA00009275"/>
    </source>
</evidence>
<dbReference type="Pfam" id="PF01026">
    <property type="entry name" value="TatD_DNase"/>
    <property type="match status" value="1"/>
</dbReference>
<organism evidence="5 6">
    <name type="scientific">Alteromonas macleodii</name>
    <name type="common">Pseudoalteromonas macleodii</name>
    <dbReference type="NCBI Taxonomy" id="28108"/>
    <lineage>
        <taxon>Bacteria</taxon>
        <taxon>Pseudomonadati</taxon>
        <taxon>Pseudomonadota</taxon>
        <taxon>Gammaproteobacteria</taxon>
        <taxon>Alteromonadales</taxon>
        <taxon>Alteromonadaceae</taxon>
        <taxon>Alteromonas/Salinimonas group</taxon>
        <taxon>Alteromonas</taxon>
    </lineage>
</organism>
<sequence>MPWFDAGVNLLDKRFDADEVIQRAKDAGVEKLCIITTHPSEWDAAVALYNKYPTQCCYTIGVHPHNTKDVTPSDYKRLRELAQQNGCVAIGECGLDFNRNFSPQPVQLAVFEAQLDIAAALDLPVYLHERDAFDEQVALLTEYMPRIKGGIAHCFTGNAEQVQHYLALGLYIGITGWVCDEKRGEALREAVKSIPLNRLILETDAPYLFPKTLRPRKRNNEPAFLPHIAKQLGEYLQVETDKLRISSYANSCELFSLS</sequence>
<dbReference type="CDD" id="cd01310">
    <property type="entry name" value="TatD_DNAse"/>
    <property type="match status" value="1"/>
</dbReference>
<reference evidence="5 6" key="1">
    <citation type="submission" date="2015-12" db="EMBL/GenBank/DDBJ databases">
        <authorList>
            <person name="Shamseldin A."/>
            <person name="Moawad H."/>
            <person name="Abd El-Rahim W.M."/>
            <person name="Sadowsky M.J."/>
        </authorList>
    </citation>
    <scope>NUCLEOTIDE SEQUENCE [LARGE SCALE GENOMIC DNA]</scope>
    <source>
        <strain evidence="5 6">D7</strain>
    </source>
</reference>
<dbReference type="PANTHER" id="PTHR46124">
    <property type="entry name" value="D-AMINOACYL-TRNA DEACYLASE"/>
    <property type="match status" value="1"/>
</dbReference>
<dbReference type="Proteomes" id="UP000063991">
    <property type="component" value="Chromosome"/>
</dbReference>
<dbReference type="RefSeq" id="WP_061094098.1">
    <property type="nucleotide sequence ID" value="NZ_CP014323.1"/>
</dbReference>
<accession>A0A126PVM7</accession>
<feature type="binding site" evidence="4">
    <location>
        <position position="128"/>
    </location>
    <ligand>
        <name>a divalent metal cation</name>
        <dbReference type="ChEBI" id="CHEBI:60240"/>
        <label>2</label>
    </ligand>
</feature>
<dbReference type="InterPro" id="IPR032466">
    <property type="entry name" value="Metal_Hydrolase"/>
</dbReference>
<dbReference type="PANTHER" id="PTHR46124:SF3">
    <property type="entry name" value="HYDROLASE"/>
    <property type="match status" value="1"/>
</dbReference>
<dbReference type="PROSITE" id="PS01091">
    <property type="entry name" value="TATD_3"/>
    <property type="match status" value="1"/>
</dbReference>
<evidence type="ECO:0000313" key="6">
    <source>
        <dbReference type="Proteomes" id="UP000063991"/>
    </source>
</evidence>
<evidence type="ECO:0000256" key="4">
    <source>
        <dbReference type="PIRSR" id="PIRSR005902-1"/>
    </source>
</evidence>
<dbReference type="FunFam" id="3.20.20.140:FF:000005">
    <property type="entry name" value="TatD family hydrolase"/>
    <property type="match status" value="1"/>
</dbReference>
<feature type="binding site" evidence="4">
    <location>
        <position position="92"/>
    </location>
    <ligand>
        <name>a divalent metal cation</name>
        <dbReference type="ChEBI" id="CHEBI:60240"/>
        <label>1</label>
    </ligand>
</feature>
<dbReference type="Gene3D" id="3.20.20.140">
    <property type="entry name" value="Metal-dependent hydrolases"/>
    <property type="match status" value="1"/>
</dbReference>
<dbReference type="OrthoDB" id="9810005at2"/>
<evidence type="ECO:0000313" key="5">
    <source>
        <dbReference type="EMBL" id="AMJ97076.1"/>
    </source>
</evidence>
<comment type="similarity">
    <text evidence="1">Belongs to the metallo-dependent hydrolases superfamily. TatD-type hydrolase family.</text>
</comment>
<feature type="binding site" evidence="4">
    <location>
        <position position="153"/>
    </location>
    <ligand>
        <name>a divalent metal cation</name>
        <dbReference type="ChEBI" id="CHEBI:60240"/>
        <label>2</label>
    </ligand>
</feature>
<dbReference type="InterPro" id="IPR018228">
    <property type="entry name" value="DNase_TatD-rel_CS"/>
</dbReference>
<dbReference type="SUPFAM" id="SSF51556">
    <property type="entry name" value="Metallo-dependent hydrolases"/>
    <property type="match status" value="1"/>
</dbReference>
<proteinExistence type="inferred from homology"/>
<evidence type="ECO:0000256" key="2">
    <source>
        <dbReference type="ARBA" id="ARBA00022723"/>
    </source>
</evidence>
<protein>
    <submittedName>
        <fullName evidence="5">Hydrolase TatD</fullName>
    </submittedName>
</protein>
<dbReference type="GO" id="GO:0005829">
    <property type="term" value="C:cytosol"/>
    <property type="evidence" value="ECO:0007669"/>
    <property type="project" value="TreeGrafter"/>
</dbReference>
<dbReference type="InterPro" id="IPR001130">
    <property type="entry name" value="TatD-like"/>
</dbReference>
<keyword evidence="3 5" id="KW-0378">Hydrolase</keyword>
<keyword evidence="2 4" id="KW-0479">Metal-binding</keyword>
<evidence type="ECO:0000256" key="3">
    <source>
        <dbReference type="ARBA" id="ARBA00022801"/>
    </source>
</evidence>
<feature type="binding site" evidence="4">
    <location>
        <position position="204"/>
    </location>
    <ligand>
        <name>a divalent metal cation</name>
        <dbReference type="ChEBI" id="CHEBI:60240"/>
        <label>1</label>
    </ligand>
</feature>
<name>A0A126PVM7_ALTMA</name>
<dbReference type="EMBL" id="CP014323">
    <property type="protein sequence ID" value="AMJ97076.1"/>
    <property type="molecule type" value="Genomic_DNA"/>
</dbReference>
<dbReference type="GO" id="GO:0046872">
    <property type="term" value="F:metal ion binding"/>
    <property type="evidence" value="ECO:0007669"/>
    <property type="project" value="UniProtKB-KW"/>
</dbReference>
<dbReference type="AlphaFoldDB" id="A0A126PVM7"/>
<dbReference type="PROSITE" id="PS01090">
    <property type="entry name" value="TATD_2"/>
    <property type="match status" value="1"/>
</dbReference>
<dbReference type="GO" id="GO:0016788">
    <property type="term" value="F:hydrolase activity, acting on ester bonds"/>
    <property type="evidence" value="ECO:0007669"/>
    <property type="project" value="InterPro"/>
</dbReference>